<comment type="caution">
    <text evidence="3">The sequence shown here is derived from an EMBL/GenBank/DDBJ whole genome shotgun (WGS) entry which is preliminary data.</text>
</comment>
<accession>A0A4R1RIQ5</accession>
<dbReference type="SUPFAM" id="SSF74653">
    <property type="entry name" value="TolA/TonB C-terminal domain"/>
    <property type="match status" value="1"/>
</dbReference>
<feature type="chain" id="PRO_5020474436" evidence="1">
    <location>
        <begin position="19"/>
        <end position="169"/>
    </location>
</feature>
<gene>
    <name evidence="3" type="ORF">EV196_105194</name>
</gene>
<feature type="signal peptide" evidence="1">
    <location>
        <begin position="1"/>
        <end position="18"/>
    </location>
</feature>
<dbReference type="Pfam" id="PF03544">
    <property type="entry name" value="TonB_C"/>
    <property type="match status" value="1"/>
</dbReference>
<evidence type="ECO:0000256" key="1">
    <source>
        <dbReference type="SAM" id="SignalP"/>
    </source>
</evidence>
<name>A0A4R1RIQ5_9FLAO</name>
<dbReference type="InterPro" id="IPR037682">
    <property type="entry name" value="TonB_C"/>
</dbReference>
<dbReference type="AlphaFoldDB" id="A0A4R1RIQ5"/>
<organism evidence="3 4">
    <name type="scientific">Mariniflexile fucanivorans</name>
    <dbReference type="NCBI Taxonomy" id="264023"/>
    <lineage>
        <taxon>Bacteria</taxon>
        <taxon>Pseudomonadati</taxon>
        <taxon>Bacteroidota</taxon>
        <taxon>Flavobacteriia</taxon>
        <taxon>Flavobacteriales</taxon>
        <taxon>Flavobacteriaceae</taxon>
        <taxon>Mariniflexile</taxon>
    </lineage>
</organism>
<dbReference type="RefSeq" id="WP_132217944.1">
    <property type="nucleotide sequence ID" value="NZ_OX156936.1"/>
</dbReference>
<evidence type="ECO:0000313" key="4">
    <source>
        <dbReference type="Proteomes" id="UP000295455"/>
    </source>
</evidence>
<dbReference type="OrthoDB" id="1522859at2"/>
<evidence type="ECO:0000259" key="2">
    <source>
        <dbReference type="Pfam" id="PF03544"/>
    </source>
</evidence>
<evidence type="ECO:0000313" key="3">
    <source>
        <dbReference type="EMBL" id="TCL65532.1"/>
    </source>
</evidence>
<keyword evidence="1" id="KW-0732">Signal</keyword>
<reference evidence="3 4" key="1">
    <citation type="submission" date="2019-03" db="EMBL/GenBank/DDBJ databases">
        <title>Genomic Encyclopedia of Type Strains, Phase IV (KMG-IV): sequencing the most valuable type-strain genomes for metagenomic binning, comparative biology and taxonomic classification.</title>
        <authorList>
            <person name="Goeker M."/>
        </authorList>
    </citation>
    <scope>NUCLEOTIDE SEQUENCE [LARGE SCALE GENOMIC DNA]</scope>
    <source>
        <strain evidence="3 4">DSM 18792</strain>
    </source>
</reference>
<proteinExistence type="predicted"/>
<sequence>MKNLLILFLLIFYFSTYSQEKTVEDIEFIETAEKTLDDISNEIPFAVIENVPVYKGCDDSMTNTELKNCMSTSISKHVAKNFNTKIANGLGFPDGKVRINLIFKIDREGNVVDIRSRAPHKALENEAIRVIKLIPRMDKPGYQKGKPVTVPYSLPIVFNIQNPKKSSKK</sequence>
<dbReference type="Gene3D" id="3.30.1150.10">
    <property type="match status" value="1"/>
</dbReference>
<feature type="domain" description="TonB C-terminal" evidence="2">
    <location>
        <begin position="99"/>
        <end position="160"/>
    </location>
</feature>
<keyword evidence="4" id="KW-1185">Reference proteome</keyword>
<dbReference type="Proteomes" id="UP000295455">
    <property type="component" value="Unassembled WGS sequence"/>
</dbReference>
<dbReference type="EMBL" id="SLUP01000005">
    <property type="protein sequence ID" value="TCL65532.1"/>
    <property type="molecule type" value="Genomic_DNA"/>
</dbReference>
<dbReference type="GO" id="GO:0055085">
    <property type="term" value="P:transmembrane transport"/>
    <property type="evidence" value="ECO:0007669"/>
    <property type="project" value="InterPro"/>
</dbReference>
<protein>
    <submittedName>
        <fullName evidence="3">TonB-like protein</fullName>
    </submittedName>
</protein>